<name>A0ABN5WI74_9SPHN</name>
<feature type="transmembrane region" description="Helical" evidence="6">
    <location>
        <begin position="33"/>
        <end position="50"/>
    </location>
</feature>
<sequence>MTMAQLTAQNVPVELETQSDCDPSTMTASPGAYRYYVLILLLAVYCFSYVDRQIIAVVSPQLKAELGLSDSALGAIKGLAFSLFYTTMAVPLAILSDRWHRVKLITIALSLWSLMTALSSIAQSFVHLFLIRCAVGIGEAGGNPPSHSLISDYFRKNERATALGIFQMGVPLGTTISFLGGGWLVATLGWRATFIAVGMPGLLLAALLALTLRERPRGASDDLPVSQVHGRWQDQVRLLLGMRSFVLVAIAGGLQAFCGYALMMWLLDFTIRSHGISLTDASLAMALVTGIGGGLGTLAGGITVDRLSRRDCGNYFLIPGLALIASAPLLLAGLWAQPTMGLYCLFAAFTLLFGCMGPFYGLVQMLAPANCRALAVAIFSLSLSILGAGLGPFLIGVLSDILQGVAGSNSGLKWALCVVPAAALAGGLLLAFNRRIVSGDLKPASHI</sequence>
<evidence type="ECO:0000313" key="9">
    <source>
        <dbReference type="Proteomes" id="UP001059971"/>
    </source>
</evidence>
<feature type="transmembrane region" description="Helical" evidence="6">
    <location>
        <begin position="316"/>
        <end position="334"/>
    </location>
</feature>
<feature type="transmembrane region" description="Helical" evidence="6">
    <location>
        <begin position="192"/>
        <end position="212"/>
    </location>
</feature>
<protein>
    <submittedName>
        <fullName evidence="8">MFS transporter</fullName>
    </submittedName>
</protein>
<dbReference type="PANTHER" id="PTHR23505">
    <property type="entry name" value="SPINSTER"/>
    <property type="match status" value="1"/>
</dbReference>
<accession>A0ABN5WI74</accession>
<organism evidence="8 9">
    <name type="scientific">Sphingomonas bisphenolicum</name>
    <dbReference type="NCBI Taxonomy" id="296544"/>
    <lineage>
        <taxon>Bacteria</taxon>
        <taxon>Pseudomonadati</taxon>
        <taxon>Pseudomonadota</taxon>
        <taxon>Alphaproteobacteria</taxon>
        <taxon>Sphingomonadales</taxon>
        <taxon>Sphingomonadaceae</taxon>
        <taxon>Sphingomonas</taxon>
    </lineage>
</organism>
<feature type="transmembrane region" description="Helical" evidence="6">
    <location>
        <begin position="245"/>
        <end position="263"/>
    </location>
</feature>
<evidence type="ECO:0000256" key="1">
    <source>
        <dbReference type="ARBA" id="ARBA00004141"/>
    </source>
</evidence>
<keyword evidence="9" id="KW-1185">Reference proteome</keyword>
<keyword evidence="5 6" id="KW-0472">Membrane</keyword>
<evidence type="ECO:0000256" key="6">
    <source>
        <dbReference type="SAM" id="Phobius"/>
    </source>
</evidence>
<feature type="transmembrane region" description="Helical" evidence="6">
    <location>
        <begin position="163"/>
        <end position="186"/>
    </location>
</feature>
<dbReference type="Pfam" id="PF07690">
    <property type="entry name" value="MFS_1"/>
    <property type="match status" value="1"/>
</dbReference>
<comment type="subcellular location">
    <subcellularLocation>
        <location evidence="1">Membrane</location>
        <topology evidence="1">Multi-pass membrane protein</topology>
    </subcellularLocation>
</comment>
<gene>
    <name evidence="8" type="ORF">SBA_ch2_5320</name>
</gene>
<proteinExistence type="predicted"/>
<keyword evidence="2" id="KW-0813">Transport</keyword>
<dbReference type="InterPro" id="IPR020846">
    <property type="entry name" value="MFS_dom"/>
</dbReference>
<evidence type="ECO:0000256" key="3">
    <source>
        <dbReference type="ARBA" id="ARBA00022692"/>
    </source>
</evidence>
<evidence type="ECO:0000256" key="4">
    <source>
        <dbReference type="ARBA" id="ARBA00022989"/>
    </source>
</evidence>
<keyword evidence="4 6" id="KW-1133">Transmembrane helix</keyword>
<reference evidence="8" key="1">
    <citation type="submission" date="2018-07" db="EMBL/GenBank/DDBJ databases">
        <title>Complete genome sequence of Sphingomonas bisphenolicum strain AO1, a bisphenol A degradative bacterium isolated from Japanese farm field.</title>
        <authorList>
            <person name="Murakami M."/>
            <person name="Koh M."/>
            <person name="Koba S."/>
            <person name="Matsumura Y."/>
        </authorList>
    </citation>
    <scope>NUCLEOTIDE SEQUENCE</scope>
    <source>
        <strain evidence="8">AO1</strain>
    </source>
</reference>
<evidence type="ECO:0000259" key="7">
    <source>
        <dbReference type="PROSITE" id="PS50850"/>
    </source>
</evidence>
<feature type="transmembrane region" description="Helical" evidence="6">
    <location>
        <begin position="283"/>
        <end position="304"/>
    </location>
</feature>
<keyword evidence="3 6" id="KW-0812">Transmembrane</keyword>
<feature type="transmembrane region" description="Helical" evidence="6">
    <location>
        <begin position="411"/>
        <end position="432"/>
    </location>
</feature>
<dbReference type="InterPro" id="IPR011701">
    <property type="entry name" value="MFS"/>
</dbReference>
<dbReference type="Gene3D" id="1.20.1250.20">
    <property type="entry name" value="MFS general substrate transporter like domains"/>
    <property type="match status" value="2"/>
</dbReference>
<evidence type="ECO:0000256" key="2">
    <source>
        <dbReference type="ARBA" id="ARBA00022448"/>
    </source>
</evidence>
<dbReference type="InterPro" id="IPR044770">
    <property type="entry name" value="MFS_spinster-like"/>
</dbReference>
<feature type="transmembrane region" description="Helical" evidence="6">
    <location>
        <begin position="374"/>
        <end position="399"/>
    </location>
</feature>
<feature type="domain" description="Major facilitator superfamily (MFS) profile" evidence="7">
    <location>
        <begin position="37"/>
        <end position="438"/>
    </location>
</feature>
<dbReference type="InterPro" id="IPR036259">
    <property type="entry name" value="MFS_trans_sf"/>
</dbReference>
<evidence type="ECO:0000313" key="8">
    <source>
        <dbReference type="EMBL" id="BBF71999.1"/>
    </source>
</evidence>
<dbReference type="Proteomes" id="UP001059971">
    <property type="component" value="Chromosome 2"/>
</dbReference>
<evidence type="ECO:0000256" key="5">
    <source>
        <dbReference type="ARBA" id="ARBA00023136"/>
    </source>
</evidence>
<dbReference type="PANTHER" id="PTHR23505:SF79">
    <property type="entry name" value="PROTEIN SPINSTER"/>
    <property type="match status" value="1"/>
</dbReference>
<dbReference type="SUPFAM" id="SSF103473">
    <property type="entry name" value="MFS general substrate transporter"/>
    <property type="match status" value="1"/>
</dbReference>
<dbReference type="PROSITE" id="PS50850">
    <property type="entry name" value="MFS"/>
    <property type="match status" value="1"/>
</dbReference>
<dbReference type="EMBL" id="AP018818">
    <property type="protein sequence ID" value="BBF71999.1"/>
    <property type="molecule type" value="Genomic_DNA"/>
</dbReference>
<dbReference type="CDD" id="cd17328">
    <property type="entry name" value="MFS_spinster_like"/>
    <property type="match status" value="1"/>
</dbReference>
<feature type="transmembrane region" description="Helical" evidence="6">
    <location>
        <begin position="71"/>
        <end position="96"/>
    </location>
</feature>
<feature type="transmembrane region" description="Helical" evidence="6">
    <location>
        <begin position="340"/>
        <end position="362"/>
    </location>
</feature>